<keyword evidence="9" id="KW-1133">Transmembrane helix</keyword>
<keyword evidence="6" id="KW-0963">Cytoplasm</keyword>
<dbReference type="SUPFAM" id="SSF48179">
    <property type="entry name" value="6-phosphogluconate dehydrogenase C-terminal domain-like"/>
    <property type="match status" value="1"/>
</dbReference>
<evidence type="ECO:0000256" key="3">
    <source>
        <dbReference type="ARBA" id="ARBA00022857"/>
    </source>
</evidence>
<dbReference type="InterPro" id="IPR000304">
    <property type="entry name" value="Pyrroline-COOH_reductase"/>
</dbReference>
<keyword evidence="9" id="KW-0472">Membrane</keyword>
<dbReference type="EMBL" id="AZFW01000128">
    <property type="protein sequence ID" value="KRM25037.1"/>
    <property type="molecule type" value="Genomic_DNA"/>
</dbReference>
<dbReference type="InterPro" id="IPR008927">
    <property type="entry name" value="6-PGluconate_DH-like_C_sf"/>
</dbReference>
<dbReference type="EC" id="1.5.1.2" evidence="6 7"/>
<reference evidence="12 13" key="1">
    <citation type="journal article" date="2015" name="Genome Announc.">
        <title>Expanding the biotechnology potential of lactobacilli through comparative genomics of 213 strains and associated genera.</title>
        <authorList>
            <person name="Sun Z."/>
            <person name="Harris H.M."/>
            <person name="McCann A."/>
            <person name="Guo C."/>
            <person name="Argimon S."/>
            <person name="Zhang W."/>
            <person name="Yang X."/>
            <person name="Jeffery I.B."/>
            <person name="Cooney J.C."/>
            <person name="Kagawa T.F."/>
            <person name="Liu W."/>
            <person name="Song Y."/>
            <person name="Salvetti E."/>
            <person name="Wrobel A."/>
            <person name="Rasinkangas P."/>
            <person name="Parkhill J."/>
            <person name="Rea M.C."/>
            <person name="O'Sullivan O."/>
            <person name="Ritari J."/>
            <person name="Douillard F.P."/>
            <person name="Paul Ross R."/>
            <person name="Yang R."/>
            <person name="Briner A.E."/>
            <person name="Felis G.E."/>
            <person name="de Vos W.M."/>
            <person name="Barrangou R."/>
            <person name="Klaenhammer T.R."/>
            <person name="Caufield P.W."/>
            <person name="Cui Y."/>
            <person name="Zhang H."/>
            <person name="O'Toole P.W."/>
        </authorList>
    </citation>
    <scope>NUCLEOTIDE SEQUENCE [LARGE SCALE GENOMIC DNA]</scope>
    <source>
        <strain evidence="12 13">DSM 16991</strain>
    </source>
</reference>
<dbReference type="eggNOG" id="COG0345">
    <property type="taxonomic scope" value="Bacteria"/>
</dbReference>
<evidence type="ECO:0000259" key="11">
    <source>
        <dbReference type="Pfam" id="PF14748"/>
    </source>
</evidence>
<feature type="binding site" evidence="8">
    <location>
        <position position="34"/>
    </location>
    <ligand>
        <name>NADP(+)</name>
        <dbReference type="ChEBI" id="CHEBI:58349"/>
    </ligand>
</feature>
<dbReference type="RefSeq" id="WP_051225391.1">
    <property type="nucleotide sequence ID" value="NZ_AUEH01000040.1"/>
</dbReference>
<dbReference type="InterPro" id="IPR029036">
    <property type="entry name" value="P5CR_dimer"/>
</dbReference>
<gene>
    <name evidence="6" type="primary">proC</name>
    <name evidence="12" type="ORF">FC91_GL001115</name>
</gene>
<dbReference type="GO" id="GO:0055129">
    <property type="term" value="P:L-proline biosynthetic process"/>
    <property type="evidence" value="ECO:0007669"/>
    <property type="project" value="UniProtKB-UniRule"/>
</dbReference>
<dbReference type="GO" id="GO:0005737">
    <property type="term" value="C:cytoplasm"/>
    <property type="evidence" value="ECO:0007669"/>
    <property type="project" value="UniProtKB-SubCell"/>
</dbReference>
<dbReference type="Pfam" id="PF03807">
    <property type="entry name" value="F420_oxidored"/>
    <property type="match status" value="1"/>
</dbReference>
<feature type="transmembrane region" description="Helical" evidence="9">
    <location>
        <begin position="163"/>
        <end position="182"/>
    </location>
</feature>
<evidence type="ECO:0000256" key="4">
    <source>
        <dbReference type="ARBA" id="ARBA00023002"/>
    </source>
</evidence>
<evidence type="ECO:0000259" key="10">
    <source>
        <dbReference type="Pfam" id="PF03807"/>
    </source>
</evidence>
<dbReference type="HAMAP" id="MF_01925">
    <property type="entry name" value="P5C_reductase"/>
    <property type="match status" value="1"/>
</dbReference>
<dbReference type="SUPFAM" id="SSF51735">
    <property type="entry name" value="NAD(P)-binding Rossmann-fold domains"/>
    <property type="match status" value="1"/>
</dbReference>
<proteinExistence type="inferred from homology"/>
<keyword evidence="4 6" id="KW-0560">Oxidoreductase</keyword>
<keyword evidence="6" id="KW-0028">Amino-acid biosynthesis</keyword>
<evidence type="ECO:0000256" key="9">
    <source>
        <dbReference type="SAM" id="Phobius"/>
    </source>
</evidence>
<evidence type="ECO:0000256" key="8">
    <source>
        <dbReference type="PIRSR" id="PIRSR000193-1"/>
    </source>
</evidence>
<comment type="catalytic activity">
    <reaction evidence="6">
        <text>L-proline + NADP(+) = (S)-1-pyrroline-5-carboxylate + NADPH + 2 H(+)</text>
        <dbReference type="Rhea" id="RHEA:14109"/>
        <dbReference type="ChEBI" id="CHEBI:15378"/>
        <dbReference type="ChEBI" id="CHEBI:17388"/>
        <dbReference type="ChEBI" id="CHEBI:57783"/>
        <dbReference type="ChEBI" id="CHEBI:58349"/>
        <dbReference type="ChEBI" id="CHEBI:60039"/>
        <dbReference type="EC" id="1.5.1.2"/>
    </reaction>
</comment>
<comment type="catalytic activity">
    <reaction evidence="6">
        <text>L-proline + NAD(+) = (S)-1-pyrroline-5-carboxylate + NADH + 2 H(+)</text>
        <dbReference type="Rhea" id="RHEA:14105"/>
        <dbReference type="ChEBI" id="CHEBI:15378"/>
        <dbReference type="ChEBI" id="CHEBI:17388"/>
        <dbReference type="ChEBI" id="CHEBI:57540"/>
        <dbReference type="ChEBI" id="CHEBI:57945"/>
        <dbReference type="ChEBI" id="CHEBI:60039"/>
        <dbReference type="EC" id="1.5.1.2"/>
    </reaction>
</comment>
<evidence type="ECO:0000256" key="5">
    <source>
        <dbReference type="ARBA" id="ARBA00058118"/>
    </source>
</evidence>
<comment type="similarity">
    <text evidence="1 6">Belongs to the pyrroline-5-carboxylate reductase family.</text>
</comment>
<evidence type="ECO:0000256" key="1">
    <source>
        <dbReference type="ARBA" id="ARBA00005525"/>
    </source>
</evidence>
<evidence type="ECO:0000313" key="12">
    <source>
        <dbReference type="EMBL" id="KRM25037.1"/>
    </source>
</evidence>
<feature type="domain" description="Pyrroline-5-carboxylate reductase dimerisation" evidence="11">
    <location>
        <begin position="161"/>
        <end position="263"/>
    </location>
</feature>
<dbReference type="PANTHER" id="PTHR11645">
    <property type="entry name" value="PYRROLINE-5-CARBOXYLATE REDUCTASE"/>
    <property type="match status" value="1"/>
</dbReference>
<comment type="function">
    <text evidence="5 6">Catalyzes the reduction of 1-pyrroline-5-carboxylate (PCA) to L-proline.</text>
</comment>
<dbReference type="AlphaFoldDB" id="A0A0R1X5N6"/>
<keyword evidence="9" id="KW-0812">Transmembrane</keyword>
<protein>
    <recommendedName>
        <fullName evidence="6 7">Pyrroline-5-carboxylate reductase</fullName>
        <shortName evidence="6">P5C reductase</shortName>
        <shortName evidence="6">P5CR</shortName>
        <ecNumber evidence="6 7">1.5.1.2</ecNumber>
    </recommendedName>
    <alternativeName>
        <fullName evidence="6">PCA reductase</fullName>
    </alternativeName>
</protein>
<dbReference type="Pfam" id="PF14748">
    <property type="entry name" value="P5CR_dimer"/>
    <property type="match status" value="1"/>
</dbReference>
<feature type="binding site" evidence="8">
    <location>
        <begin position="7"/>
        <end position="12"/>
    </location>
    <ligand>
        <name>NADP(+)</name>
        <dbReference type="ChEBI" id="CHEBI:58349"/>
    </ligand>
</feature>
<keyword evidence="3 6" id="KW-0521">NADP</keyword>
<dbReference type="PIRSF" id="PIRSF000193">
    <property type="entry name" value="Pyrrol-5-carb_rd"/>
    <property type="match status" value="1"/>
</dbReference>
<dbReference type="Gene3D" id="3.40.50.720">
    <property type="entry name" value="NAD(P)-binding Rossmann-like Domain"/>
    <property type="match status" value="1"/>
</dbReference>
<dbReference type="Proteomes" id="UP000050949">
    <property type="component" value="Unassembled WGS sequence"/>
</dbReference>
<evidence type="ECO:0000313" key="13">
    <source>
        <dbReference type="Proteomes" id="UP000050949"/>
    </source>
</evidence>
<dbReference type="InterPro" id="IPR036291">
    <property type="entry name" value="NAD(P)-bd_dom_sf"/>
</dbReference>
<dbReference type="Gene3D" id="1.10.3730.10">
    <property type="entry name" value="ProC C-terminal domain-like"/>
    <property type="match status" value="1"/>
</dbReference>
<dbReference type="NCBIfam" id="TIGR00112">
    <property type="entry name" value="proC"/>
    <property type="match status" value="1"/>
</dbReference>
<dbReference type="InterPro" id="IPR028939">
    <property type="entry name" value="P5C_Rdtase_cat_N"/>
</dbReference>
<dbReference type="PATRIC" id="fig|1122147.4.peg.1152"/>
<dbReference type="FunFam" id="1.10.3730.10:FF:000001">
    <property type="entry name" value="Pyrroline-5-carboxylate reductase"/>
    <property type="match status" value="1"/>
</dbReference>
<feature type="domain" description="Pyrroline-5-carboxylate reductase catalytic N-terminal" evidence="10">
    <location>
        <begin position="3"/>
        <end position="95"/>
    </location>
</feature>
<dbReference type="UniPathway" id="UPA00098">
    <property type="reaction ID" value="UER00361"/>
</dbReference>
<evidence type="ECO:0000256" key="6">
    <source>
        <dbReference type="HAMAP-Rule" id="MF_01925"/>
    </source>
</evidence>
<evidence type="ECO:0000256" key="7">
    <source>
        <dbReference type="NCBIfam" id="TIGR00112"/>
    </source>
</evidence>
<comment type="pathway">
    <text evidence="6">Amino-acid biosynthesis; L-proline biosynthesis; L-proline from L-glutamate 5-semialdehyde: step 1/1.</text>
</comment>
<name>A0A0R1X5N6_9LACO</name>
<accession>A0A0R1X5N6</accession>
<sequence>MVKIGFIGSGHMATAEIAGTLHAGAAASDLYVTSHNAAHYEQVAQQYGIQGVATNDAVVQAADIVVLATPPATAKPILNSLAGYWRAGQILVSVVGSATVAELVDAAQTPTLPIVRLLPNVNVATGSGMTAYAVSDSVGQADLTAVLAWQKGLGEMMRLAENLFGAFVGLAGSSPAFIFVAIDMMARLGVQYGIPMTDARKIAAQAFKGSADQVLTTGANPWDLADSVSSPGGSTVRGMVALQSSGFFAGLTDAVTATIEKDSKKD</sequence>
<organism evidence="12 13">
    <name type="scientific">Schleiferilactobacillus harbinensis DSM 16991</name>
    <dbReference type="NCBI Taxonomy" id="1122147"/>
    <lineage>
        <taxon>Bacteria</taxon>
        <taxon>Bacillati</taxon>
        <taxon>Bacillota</taxon>
        <taxon>Bacilli</taxon>
        <taxon>Lactobacillales</taxon>
        <taxon>Lactobacillaceae</taxon>
        <taxon>Schleiferilactobacillus</taxon>
    </lineage>
</organism>
<feature type="binding site" evidence="8">
    <location>
        <position position="55"/>
    </location>
    <ligand>
        <name>NADPH</name>
        <dbReference type="ChEBI" id="CHEBI:57783"/>
    </ligand>
</feature>
<evidence type="ECO:0000256" key="2">
    <source>
        <dbReference type="ARBA" id="ARBA00022650"/>
    </source>
</evidence>
<comment type="caution">
    <text evidence="12">The sequence shown here is derived from an EMBL/GenBank/DDBJ whole genome shotgun (WGS) entry which is preliminary data.</text>
</comment>
<dbReference type="PANTHER" id="PTHR11645:SF0">
    <property type="entry name" value="PYRROLINE-5-CARBOXYLATE REDUCTASE 3"/>
    <property type="match status" value="1"/>
</dbReference>
<feature type="binding site" evidence="8">
    <location>
        <begin position="68"/>
        <end position="71"/>
    </location>
    <ligand>
        <name>NADP(+)</name>
        <dbReference type="ChEBI" id="CHEBI:58349"/>
    </ligand>
</feature>
<dbReference type="GO" id="GO:0004735">
    <property type="term" value="F:pyrroline-5-carboxylate reductase activity"/>
    <property type="evidence" value="ECO:0007669"/>
    <property type="project" value="UniProtKB-UniRule"/>
</dbReference>
<keyword evidence="2 6" id="KW-0641">Proline biosynthesis</keyword>
<comment type="subcellular location">
    <subcellularLocation>
        <location evidence="6">Cytoplasm</location>
    </subcellularLocation>
</comment>